<dbReference type="RefSeq" id="WP_319929430.1">
    <property type="nucleotide sequence ID" value="NZ_VCDN01000021.1"/>
</dbReference>
<protein>
    <submittedName>
        <fullName evidence="1">Uncharacterized protein</fullName>
    </submittedName>
</protein>
<dbReference type="InterPro" id="IPR036937">
    <property type="entry name" value="Adhesion_dom_fimbrial_sf"/>
</dbReference>
<name>A0ABU4S882_9GAMM</name>
<dbReference type="SUPFAM" id="SSF49401">
    <property type="entry name" value="Bacterial adhesins"/>
    <property type="match status" value="1"/>
</dbReference>
<evidence type="ECO:0000313" key="1">
    <source>
        <dbReference type="EMBL" id="MDX7986991.1"/>
    </source>
</evidence>
<evidence type="ECO:0000313" key="2">
    <source>
        <dbReference type="Proteomes" id="UP001271890"/>
    </source>
</evidence>
<dbReference type="EMBL" id="VCDN01000021">
    <property type="protein sequence ID" value="MDX7986991.1"/>
    <property type="molecule type" value="Genomic_DNA"/>
</dbReference>
<gene>
    <name evidence="1" type="ORF">FE392_06550</name>
</gene>
<dbReference type="Gene3D" id="2.60.40.1090">
    <property type="entry name" value="Fimbrial-type adhesion domain"/>
    <property type="match status" value="1"/>
</dbReference>
<keyword evidence="2" id="KW-1185">Reference proteome</keyword>
<proteinExistence type="predicted"/>
<reference evidence="2" key="1">
    <citation type="journal article" date="2024" name="Toxins">
        <title>Genome Sequence Analysis of Native Xenorhabdus Strains Isolated from Entomopathogenic Nematodes in Argentina.</title>
        <authorList>
            <person name="Palma L."/>
            <person name="Frizzo L."/>
            <person name="Kaiser S."/>
            <person name="Berry C."/>
            <person name="Caballero P."/>
            <person name="Bode H.B."/>
            <person name="Del Valle E.E."/>
        </authorList>
    </citation>
    <scope>NUCLEOTIDE SEQUENCE [LARGE SCALE GENOMIC DNA]</scope>
    <source>
        <strain evidence="2">12</strain>
    </source>
</reference>
<accession>A0ABU4S882</accession>
<sequence>MGKRKNAEKRVAIYVDFYGERDKETHLFQLTGGVKGAALSINDTQGNLIQAGKLYPVISGRNNHSSMKYILNLVPNGEPLVQGSYYAVLSFKQDYE</sequence>
<comment type="caution">
    <text evidence="1">The sequence shown here is derived from an EMBL/GenBank/DDBJ whole genome shotgun (WGS) entry which is preliminary data.</text>
</comment>
<organism evidence="1 2">
    <name type="scientific">Xenorhabdus santafensis</name>
    <dbReference type="NCBI Taxonomy" id="2582833"/>
    <lineage>
        <taxon>Bacteria</taxon>
        <taxon>Pseudomonadati</taxon>
        <taxon>Pseudomonadota</taxon>
        <taxon>Gammaproteobacteria</taxon>
        <taxon>Enterobacterales</taxon>
        <taxon>Morganellaceae</taxon>
        <taxon>Xenorhabdus</taxon>
    </lineage>
</organism>
<dbReference type="Proteomes" id="UP001271890">
    <property type="component" value="Unassembled WGS sequence"/>
</dbReference>
<dbReference type="InterPro" id="IPR008966">
    <property type="entry name" value="Adhesion_dom_sf"/>
</dbReference>